<dbReference type="EMBL" id="LJYW01000001">
    <property type="protein sequence ID" value="KPL51412.1"/>
    <property type="molecule type" value="Genomic_DNA"/>
</dbReference>
<dbReference type="InterPro" id="IPR011250">
    <property type="entry name" value="OMP/PagP_B-barrel"/>
</dbReference>
<dbReference type="Proteomes" id="UP000048984">
    <property type="component" value="Unassembled WGS sequence"/>
</dbReference>
<comment type="caution">
    <text evidence="8">The sequence shown here is derived from an EMBL/GenBank/DDBJ whole genome shotgun (WGS) entry which is preliminary data.</text>
</comment>
<evidence type="ECO:0000313" key="9">
    <source>
        <dbReference type="Proteomes" id="UP000048984"/>
    </source>
</evidence>
<reference evidence="8 9" key="1">
    <citation type="submission" date="2015-09" db="EMBL/GenBank/DDBJ databases">
        <authorList>
            <person name="Jackson K.R."/>
            <person name="Lunt B.L."/>
            <person name="Fisher J.N.B."/>
            <person name="Gardner A.V."/>
            <person name="Bailey M.E."/>
            <person name="Deus L.M."/>
            <person name="Earl A.S."/>
            <person name="Gibby P.D."/>
            <person name="Hartmann K.A."/>
            <person name="Liu J.E."/>
            <person name="Manci A.M."/>
            <person name="Nielsen D.A."/>
            <person name="Solomon M.B."/>
            <person name="Breakwell D.P."/>
            <person name="Burnett S.H."/>
            <person name="Grose J.H."/>
        </authorList>
    </citation>
    <scope>NUCLEOTIDE SEQUENCE [LARGE SCALE GENOMIC DNA]</scope>
    <source>
        <strain evidence="8 9">16</strain>
    </source>
</reference>
<dbReference type="Gene3D" id="2.40.160.20">
    <property type="match status" value="1"/>
</dbReference>
<dbReference type="STRING" id="665126.ABB55_03525"/>
<dbReference type="PANTHER" id="PTHR34001">
    <property type="entry name" value="BLL7405 PROTEIN"/>
    <property type="match status" value="1"/>
</dbReference>
<dbReference type="Pfam" id="PF13505">
    <property type="entry name" value="OMP_b-brl"/>
    <property type="match status" value="1"/>
</dbReference>
<evidence type="ECO:0000256" key="5">
    <source>
        <dbReference type="ARBA" id="ARBA00038306"/>
    </source>
</evidence>
<comment type="similarity">
    <text evidence="5">Belongs to the Omp25/RopB family.</text>
</comment>
<sequence length="283" mass="29231">MKSTIAILLLGTVLAPAAVSAADLSVPLPAPAPIPAPTPMARWTGLHLGAGAGIASTKLSMSNRSVLDFYWDCAGPGPCQTNRYGSSGSTDGRSVFATLDIGYDVQIDRFVLGLGANVDLSNGAGGKVSVDKSVPGIPFPNGSAFQGSGHVGNGMTAYVRGGVLVTDTSLLYALGGYSVATAKLDGRFGAGDTSLFYLWSGGVRGRASATLSGPTVGVGFEQMLTDRVSLKLEYRYTDLGGLTATGKTSSGNCNCYVFTARSRTQMDVTTQSVRAVLSYRFDL</sequence>
<reference evidence="8 9" key="2">
    <citation type="submission" date="2015-10" db="EMBL/GenBank/DDBJ databases">
        <title>Draft Genome Sequence of Prosthecomicrobium hirschii ATCC 27832.</title>
        <authorList>
            <person name="Daniel J."/>
            <person name="Givan S.A."/>
            <person name="Brun Y.V."/>
            <person name="Brown P.J."/>
        </authorList>
    </citation>
    <scope>NUCLEOTIDE SEQUENCE [LARGE SCALE GENOMIC DNA]</scope>
    <source>
        <strain evidence="8 9">16</strain>
    </source>
</reference>
<evidence type="ECO:0000256" key="3">
    <source>
        <dbReference type="ARBA" id="ARBA00023136"/>
    </source>
</evidence>
<evidence type="ECO:0000259" key="7">
    <source>
        <dbReference type="Pfam" id="PF13505"/>
    </source>
</evidence>
<feature type="chain" id="PRO_5006131585" description="Outer membrane protein beta-barrel domain-containing protein" evidence="6">
    <location>
        <begin position="22"/>
        <end position="283"/>
    </location>
</feature>
<protein>
    <recommendedName>
        <fullName evidence="7">Outer membrane protein beta-barrel domain-containing protein</fullName>
    </recommendedName>
</protein>
<comment type="subcellular location">
    <subcellularLocation>
        <location evidence="1">Cell outer membrane</location>
    </subcellularLocation>
</comment>
<keyword evidence="2 6" id="KW-0732">Signal</keyword>
<feature type="signal peptide" evidence="6">
    <location>
        <begin position="1"/>
        <end position="21"/>
    </location>
</feature>
<evidence type="ECO:0000256" key="2">
    <source>
        <dbReference type="ARBA" id="ARBA00022729"/>
    </source>
</evidence>
<keyword evidence="3" id="KW-0472">Membrane</keyword>
<name>A0A0P6VJY1_9HYPH</name>
<gene>
    <name evidence="8" type="ORF">ABB55_03525</name>
</gene>
<dbReference type="InterPro" id="IPR051692">
    <property type="entry name" value="OMP-like"/>
</dbReference>
<evidence type="ECO:0000256" key="4">
    <source>
        <dbReference type="ARBA" id="ARBA00023237"/>
    </source>
</evidence>
<keyword evidence="9" id="KW-1185">Reference proteome</keyword>
<dbReference type="RefSeq" id="WP_054357574.1">
    <property type="nucleotide sequence ID" value="NZ_LJYW01000001.1"/>
</dbReference>
<evidence type="ECO:0000256" key="1">
    <source>
        <dbReference type="ARBA" id="ARBA00004442"/>
    </source>
</evidence>
<dbReference type="PANTHER" id="PTHR34001:SF3">
    <property type="entry name" value="BLL7405 PROTEIN"/>
    <property type="match status" value="1"/>
</dbReference>
<dbReference type="GO" id="GO:0009279">
    <property type="term" value="C:cell outer membrane"/>
    <property type="evidence" value="ECO:0007669"/>
    <property type="project" value="UniProtKB-SubCell"/>
</dbReference>
<evidence type="ECO:0000256" key="6">
    <source>
        <dbReference type="SAM" id="SignalP"/>
    </source>
</evidence>
<dbReference type="InterPro" id="IPR027385">
    <property type="entry name" value="Beta-barrel_OMP"/>
</dbReference>
<accession>A0A0P6VJY1</accession>
<feature type="domain" description="Outer membrane protein beta-barrel" evidence="7">
    <location>
        <begin position="41"/>
        <end position="281"/>
    </location>
</feature>
<keyword evidence="4" id="KW-0998">Cell outer membrane</keyword>
<dbReference type="SUPFAM" id="SSF56925">
    <property type="entry name" value="OMPA-like"/>
    <property type="match status" value="1"/>
</dbReference>
<organism evidence="8 9">
    <name type="scientific">Prosthecodimorpha hirschii</name>
    <dbReference type="NCBI Taxonomy" id="665126"/>
    <lineage>
        <taxon>Bacteria</taxon>
        <taxon>Pseudomonadati</taxon>
        <taxon>Pseudomonadota</taxon>
        <taxon>Alphaproteobacteria</taxon>
        <taxon>Hyphomicrobiales</taxon>
        <taxon>Ancalomicrobiaceae</taxon>
        <taxon>Prosthecodimorpha</taxon>
    </lineage>
</organism>
<evidence type="ECO:0000313" key="8">
    <source>
        <dbReference type="EMBL" id="KPL51412.1"/>
    </source>
</evidence>
<dbReference type="AlphaFoldDB" id="A0A0P6VJY1"/>
<proteinExistence type="inferred from homology"/>